<keyword evidence="1" id="KW-0175">Coiled coil</keyword>
<dbReference type="Gene3D" id="3.60.15.10">
    <property type="entry name" value="Ribonuclease Z/Hydroxyacylglutathione hydrolase-like"/>
    <property type="match status" value="1"/>
</dbReference>
<proteinExistence type="predicted"/>
<evidence type="ECO:0000256" key="2">
    <source>
        <dbReference type="SAM" id="MobiDB-lite"/>
    </source>
</evidence>
<keyword evidence="4" id="KW-1185">Reference proteome</keyword>
<dbReference type="PANTHER" id="PTHR36142">
    <property type="entry name" value="METALLO-HYDROLASE/OXIDOREDUCTASE SUPERFAMILY PROTEIN"/>
    <property type="match status" value="1"/>
</dbReference>
<dbReference type="AlphaFoldDB" id="A0A9P4P3I1"/>
<feature type="region of interest" description="Disordered" evidence="2">
    <location>
        <begin position="230"/>
        <end position="249"/>
    </location>
</feature>
<sequence length="381" mass="42507">MPSPKEANSPSSQLYSSLHETLTRTLSIRRPILHHLNADSTWLLQIPRPPLATARGGRIYYNILIDPWLKGGQSDVAKWFSQQWHSYESAVGSIADVEELIWGIEEAAGGGRDGERGRRDDGVGDSCIDVVAVCHEFTDHCHRETLEEVGRDVPVFATKKAADLIRSWNHFRTVYEIPPFIGNGTDWRATSIPPLPEYISISRIVAQSDAFYYHSALVFTFDTHQKASNLAKAPRRSNGHSLPDPPEADPITECVIYTPHGVKPEALLPLQNASPPIKTLCFIHGLHDVSISWGQQLNLGVHNGLQAQRRLKSKYWVGTHDEVKKGGGLVGWFLQRKVLTVEQALKEEEAKLNRVEGEKSVAKVDDARFMDIGNGQSIFLE</sequence>
<dbReference type="InterPro" id="IPR036866">
    <property type="entry name" value="RibonucZ/Hydroxyglut_hydro"/>
</dbReference>
<evidence type="ECO:0000313" key="4">
    <source>
        <dbReference type="Proteomes" id="UP000800235"/>
    </source>
</evidence>
<dbReference type="EMBL" id="MU007012">
    <property type="protein sequence ID" value="KAF2435926.1"/>
    <property type="molecule type" value="Genomic_DNA"/>
</dbReference>
<dbReference type="OrthoDB" id="9971601at2759"/>
<reference evidence="3" key="1">
    <citation type="journal article" date="2020" name="Stud. Mycol.">
        <title>101 Dothideomycetes genomes: a test case for predicting lifestyles and emergence of pathogens.</title>
        <authorList>
            <person name="Haridas S."/>
            <person name="Albert R."/>
            <person name="Binder M."/>
            <person name="Bloem J."/>
            <person name="Labutti K."/>
            <person name="Salamov A."/>
            <person name="Andreopoulos B."/>
            <person name="Baker S."/>
            <person name="Barry K."/>
            <person name="Bills G."/>
            <person name="Bluhm B."/>
            <person name="Cannon C."/>
            <person name="Castanera R."/>
            <person name="Culley D."/>
            <person name="Daum C."/>
            <person name="Ezra D."/>
            <person name="Gonzalez J."/>
            <person name="Henrissat B."/>
            <person name="Kuo A."/>
            <person name="Liang C."/>
            <person name="Lipzen A."/>
            <person name="Lutzoni F."/>
            <person name="Magnuson J."/>
            <person name="Mondo S."/>
            <person name="Nolan M."/>
            <person name="Ohm R."/>
            <person name="Pangilinan J."/>
            <person name="Park H.-J."/>
            <person name="Ramirez L."/>
            <person name="Alfaro M."/>
            <person name="Sun H."/>
            <person name="Tritt A."/>
            <person name="Yoshinaga Y."/>
            <person name="Zwiers L.-H."/>
            <person name="Turgeon B."/>
            <person name="Goodwin S."/>
            <person name="Spatafora J."/>
            <person name="Crous P."/>
            <person name="Grigoriev I."/>
        </authorList>
    </citation>
    <scope>NUCLEOTIDE SEQUENCE</scope>
    <source>
        <strain evidence="3">CBS 130266</strain>
    </source>
</reference>
<evidence type="ECO:0000313" key="3">
    <source>
        <dbReference type="EMBL" id="KAF2435926.1"/>
    </source>
</evidence>
<dbReference type="Proteomes" id="UP000800235">
    <property type="component" value="Unassembled WGS sequence"/>
</dbReference>
<accession>A0A9P4P3I1</accession>
<evidence type="ECO:0000256" key="1">
    <source>
        <dbReference type="SAM" id="Coils"/>
    </source>
</evidence>
<protein>
    <submittedName>
        <fullName evidence="3">Uncharacterized protein</fullName>
    </submittedName>
</protein>
<feature type="coiled-coil region" evidence="1">
    <location>
        <begin position="338"/>
        <end position="365"/>
    </location>
</feature>
<organism evidence="3 4">
    <name type="scientific">Tothia fuscella</name>
    <dbReference type="NCBI Taxonomy" id="1048955"/>
    <lineage>
        <taxon>Eukaryota</taxon>
        <taxon>Fungi</taxon>
        <taxon>Dikarya</taxon>
        <taxon>Ascomycota</taxon>
        <taxon>Pezizomycotina</taxon>
        <taxon>Dothideomycetes</taxon>
        <taxon>Pleosporomycetidae</taxon>
        <taxon>Venturiales</taxon>
        <taxon>Cylindrosympodiaceae</taxon>
        <taxon>Tothia</taxon>
    </lineage>
</organism>
<name>A0A9P4P3I1_9PEZI</name>
<comment type="caution">
    <text evidence="3">The sequence shown here is derived from an EMBL/GenBank/DDBJ whole genome shotgun (WGS) entry which is preliminary data.</text>
</comment>
<dbReference type="PANTHER" id="PTHR36142:SF2">
    <property type="entry name" value="METALLO-HYDROLASE_OXIDOREDUCTASE SUPERFAMILY PROTEIN"/>
    <property type="match status" value="1"/>
</dbReference>
<gene>
    <name evidence="3" type="ORF">EJ08DRAFT_667816</name>
</gene>